<evidence type="ECO:0000313" key="1">
    <source>
        <dbReference type="EMBL" id="EYB88835.1"/>
    </source>
</evidence>
<comment type="caution">
    <text evidence="1">The sequence shown here is derived from an EMBL/GenBank/DDBJ whole genome shotgun (WGS) entry which is preliminary data.</text>
</comment>
<dbReference type="Proteomes" id="UP000024635">
    <property type="component" value="Unassembled WGS sequence"/>
</dbReference>
<accession>A0A016SDV4</accession>
<keyword evidence="2" id="KW-1185">Reference proteome</keyword>
<protein>
    <submittedName>
        <fullName evidence="1">Uncharacterized protein</fullName>
    </submittedName>
</protein>
<dbReference type="AlphaFoldDB" id="A0A016SDV4"/>
<evidence type="ECO:0000313" key="2">
    <source>
        <dbReference type="Proteomes" id="UP000024635"/>
    </source>
</evidence>
<name>A0A016SDV4_9BILA</name>
<proteinExistence type="predicted"/>
<sequence>MEANKCIFVKSKSETFTGNHKNREWKAAPVSKLSAYCASRPIKGSTHGKILLSNFCNILAVESHCVQLTNKYEYELGQISGRHTMSISADGMQRHQ</sequence>
<reference evidence="2" key="1">
    <citation type="journal article" date="2015" name="Nat. Genet.">
        <title>The genome and transcriptome of the zoonotic hookworm Ancylostoma ceylanicum identify infection-specific gene families.</title>
        <authorList>
            <person name="Schwarz E.M."/>
            <person name="Hu Y."/>
            <person name="Antoshechkin I."/>
            <person name="Miller M.M."/>
            <person name="Sternberg P.W."/>
            <person name="Aroian R.V."/>
        </authorList>
    </citation>
    <scope>NUCLEOTIDE SEQUENCE</scope>
    <source>
        <strain evidence="2">HY135</strain>
    </source>
</reference>
<gene>
    <name evidence="1" type="primary">Acey_s0241.g3399</name>
    <name evidence="1" type="ORF">Y032_0241g3399</name>
</gene>
<organism evidence="1 2">
    <name type="scientific">Ancylostoma ceylanicum</name>
    <dbReference type="NCBI Taxonomy" id="53326"/>
    <lineage>
        <taxon>Eukaryota</taxon>
        <taxon>Metazoa</taxon>
        <taxon>Ecdysozoa</taxon>
        <taxon>Nematoda</taxon>
        <taxon>Chromadorea</taxon>
        <taxon>Rhabditida</taxon>
        <taxon>Rhabditina</taxon>
        <taxon>Rhabditomorpha</taxon>
        <taxon>Strongyloidea</taxon>
        <taxon>Ancylostomatidae</taxon>
        <taxon>Ancylostomatinae</taxon>
        <taxon>Ancylostoma</taxon>
    </lineage>
</organism>
<dbReference type="EMBL" id="JARK01001577">
    <property type="protein sequence ID" value="EYB88835.1"/>
    <property type="molecule type" value="Genomic_DNA"/>
</dbReference>